<comment type="caution">
    <text evidence="2">The sequence shown here is derived from an EMBL/GenBank/DDBJ whole genome shotgun (WGS) entry which is preliminary data.</text>
</comment>
<proteinExistence type="predicted"/>
<reference evidence="2" key="1">
    <citation type="journal article" date="2014" name="Int. J. Syst. Evol. Microbiol.">
        <title>Complete genome of a new Firmicutes species belonging to the dominant human colonic microbiota ('Ruminococcus bicirculans') reveals two chromosomes and a selective capacity to utilize plant glucans.</title>
        <authorList>
            <consortium name="NISC Comparative Sequencing Program"/>
            <person name="Wegmann U."/>
            <person name="Louis P."/>
            <person name="Goesmann A."/>
            <person name="Henrissat B."/>
            <person name="Duncan S.H."/>
            <person name="Flint H.J."/>
        </authorList>
    </citation>
    <scope>NUCLEOTIDE SEQUENCE</scope>
    <source>
        <strain evidence="2">CECT 7184</strain>
    </source>
</reference>
<organism evidence="2 3">
    <name type="scientific">Paenimyroides ceti</name>
    <dbReference type="NCBI Taxonomy" id="395087"/>
    <lineage>
        <taxon>Bacteria</taxon>
        <taxon>Pseudomonadati</taxon>
        <taxon>Bacteroidota</taxon>
        <taxon>Flavobacteriia</taxon>
        <taxon>Flavobacteriales</taxon>
        <taxon>Flavobacteriaceae</taxon>
        <taxon>Paenimyroides</taxon>
    </lineage>
</organism>
<accession>A0ABT8CX91</accession>
<dbReference type="EMBL" id="JAUFQU010000017">
    <property type="protein sequence ID" value="MDN3709112.1"/>
    <property type="molecule type" value="Genomic_DNA"/>
</dbReference>
<evidence type="ECO:0000313" key="2">
    <source>
        <dbReference type="EMBL" id="MDN3709112.1"/>
    </source>
</evidence>
<keyword evidence="3" id="KW-1185">Reference proteome</keyword>
<dbReference type="EMBL" id="JAUFQU010000001">
    <property type="protein sequence ID" value="MDN3708657.1"/>
    <property type="molecule type" value="Genomic_DNA"/>
</dbReference>
<gene>
    <name evidence="1" type="ORF">QW060_16260</name>
    <name evidence="2" type="ORF">QW060_18845</name>
</gene>
<reference evidence="3" key="2">
    <citation type="journal article" date="2019" name="Int. J. Syst. Evol. Microbiol.">
        <title>The Global Catalogue of Microorganisms (GCM) 10K type strain sequencing project: providing services to taxonomists for standard genome sequencing and annotation.</title>
        <authorList>
            <consortium name="The Broad Institute Genomics Platform"/>
            <consortium name="The Broad Institute Genome Sequencing Center for Infectious Disease"/>
            <person name="Wu L."/>
            <person name="Ma J."/>
        </authorList>
    </citation>
    <scope>NUCLEOTIDE SEQUENCE [LARGE SCALE GENOMIC DNA]</scope>
    <source>
        <strain evidence="3">CECT 7184</strain>
    </source>
</reference>
<reference evidence="2" key="3">
    <citation type="submission" date="2023-06" db="EMBL/GenBank/DDBJ databases">
        <authorList>
            <person name="Lucena T."/>
            <person name="Sun Q."/>
        </authorList>
    </citation>
    <scope>NUCLEOTIDE SEQUENCE</scope>
    <source>
        <strain evidence="2">CECT 7184</strain>
    </source>
</reference>
<name>A0ABT8CX91_9FLAO</name>
<evidence type="ECO:0000313" key="3">
    <source>
        <dbReference type="Proteomes" id="UP001242368"/>
    </source>
</evidence>
<evidence type="ECO:0000313" key="1">
    <source>
        <dbReference type="EMBL" id="MDN3708657.1"/>
    </source>
</evidence>
<dbReference type="RefSeq" id="WP_290364511.1">
    <property type="nucleotide sequence ID" value="NZ_JAUFQU010000001.1"/>
</dbReference>
<sequence length="109" mass="12910">MSFLAFKFIFKKDVLSIMTENYNLEIEDSYNGKIERKYYDKFNHNASMIKFVDNKSRGIHPYFWGKLRIGDSISKVKGDSVIQVFRNGEKIILEIAPFYEKAIEEQQKK</sequence>
<protein>
    <submittedName>
        <fullName evidence="2">Uncharacterized protein</fullName>
    </submittedName>
</protein>
<dbReference type="Proteomes" id="UP001242368">
    <property type="component" value="Unassembled WGS sequence"/>
</dbReference>